<dbReference type="EMBL" id="PRKZ01000003">
    <property type="protein sequence ID" value="RAW50434.1"/>
    <property type="molecule type" value="Genomic_DNA"/>
</dbReference>
<dbReference type="SUPFAM" id="SSF56281">
    <property type="entry name" value="Metallo-hydrolase/oxidoreductase"/>
    <property type="match status" value="1"/>
</dbReference>
<dbReference type="GO" id="GO:0042781">
    <property type="term" value="F:3'-tRNA processing endoribonuclease activity"/>
    <property type="evidence" value="ECO:0007669"/>
    <property type="project" value="TreeGrafter"/>
</dbReference>
<accession>A0A329TLY7</accession>
<gene>
    <name evidence="1" type="ORF">C4N25_05395</name>
</gene>
<protein>
    <submittedName>
        <fullName evidence="1">MBL fold metallo-hydrolase</fullName>
    </submittedName>
</protein>
<evidence type="ECO:0000313" key="2">
    <source>
        <dbReference type="Proteomes" id="UP000251634"/>
    </source>
</evidence>
<name>A0A329TLY7_9FIRM</name>
<reference evidence="1 2" key="1">
    <citation type="submission" date="2018-02" db="EMBL/GenBank/DDBJ databases">
        <title>Complete genome sequencing of Faecalibacterium prausnitzii strains isolated from the human gut.</title>
        <authorList>
            <person name="Fitzgerald B.C."/>
            <person name="Shkoporov A.N."/>
            <person name="Ross P.R."/>
            <person name="Hill C."/>
        </authorList>
    </citation>
    <scope>NUCLEOTIDE SEQUENCE [LARGE SCALE GENOMIC DNA]</scope>
    <source>
        <strain evidence="1 2">APC942/8-14-2</strain>
    </source>
</reference>
<dbReference type="AlphaFoldDB" id="A0A329TLY7"/>
<dbReference type="Pfam" id="PF23023">
    <property type="entry name" value="Anti-Pycsar_Apyc1"/>
    <property type="match status" value="1"/>
</dbReference>
<dbReference type="PANTHER" id="PTHR46018:SF7">
    <property type="entry name" value="RIBONUCLEASE Z"/>
    <property type="match status" value="1"/>
</dbReference>
<organism evidence="1 2">
    <name type="scientific">Faecalibacterium prausnitzii</name>
    <dbReference type="NCBI Taxonomy" id="853"/>
    <lineage>
        <taxon>Bacteria</taxon>
        <taxon>Bacillati</taxon>
        <taxon>Bacillota</taxon>
        <taxon>Clostridia</taxon>
        <taxon>Eubacteriales</taxon>
        <taxon>Oscillospiraceae</taxon>
        <taxon>Faecalibacterium</taxon>
    </lineage>
</organism>
<proteinExistence type="predicted"/>
<evidence type="ECO:0000313" key="1">
    <source>
        <dbReference type="EMBL" id="RAW50434.1"/>
    </source>
</evidence>
<dbReference type="PANTHER" id="PTHR46018">
    <property type="entry name" value="ZINC PHOSPHODIESTERASE ELAC PROTEIN 1"/>
    <property type="match status" value="1"/>
</dbReference>
<dbReference type="RefSeq" id="WP_112115267.1">
    <property type="nucleotide sequence ID" value="NZ_PRKZ01000003.1"/>
</dbReference>
<dbReference type="InterPro" id="IPR036866">
    <property type="entry name" value="RibonucZ/Hydroxyglut_hydro"/>
</dbReference>
<comment type="caution">
    <text evidence="1">The sequence shown here is derived from an EMBL/GenBank/DDBJ whole genome shotgun (WGS) entry which is preliminary data.</text>
</comment>
<dbReference type="Gene3D" id="3.60.15.10">
    <property type="entry name" value="Ribonuclease Z/Hydroxyacylglutathione hydrolase-like"/>
    <property type="match status" value="1"/>
</dbReference>
<keyword evidence="1" id="KW-0378">Hydrolase</keyword>
<sequence>MKLTMLGTGNALVTECYNTCFVLSDGNDHFMVDGGGGMTVLHQLKYAGLDWRQMRTIFVTHKHIDHLLGIIWMMRMICQHMREGTYEGEATIYAHDEVIALLRDLAGKLLQKKELPFLDSCLHLIAVADGEEKTILGRKTTFFDIGSTKAKQYGFCMELGSGEKLTCCGDEPYNECEKQYAEHSTWLLHEAFCLHGQADLFHPYEKHHSTVKDAAELAESLGVKNLLLYHTEDQNIARRKELYTAEGRQYFHGNLFVPEDLEVIEL</sequence>
<dbReference type="Proteomes" id="UP000251634">
    <property type="component" value="Unassembled WGS sequence"/>
</dbReference>